<evidence type="ECO:0000313" key="2">
    <source>
        <dbReference type="EMBL" id="KIS21895.1"/>
    </source>
</evidence>
<dbReference type="PANTHER" id="PTHR33303:SF2">
    <property type="entry name" value="COA-BINDING DOMAIN-CONTAINING PROTEIN"/>
    <property type="match status" value="1"/>
</dbReference>
<protein>
    <submittedName>
        <fullName evidence="2">CoA-binding protein</fullName>
    </submittedName>
</protein>
<organism evidence="2 3">
    <name type="scientific">Clostridium botulinum B2 450</name>
    <dbReference type="NCBI Taxonomy" id="1379739"/>
    <lineage>
        <taxon>Bacteria</taxon>
        <taxon>Bacillati</taxon>
        <taxon>Bacillota</taxon>
        <taxon>Clostridia</taxon>
        <taxon>Eubacteriales</taxon>
        <taxon>Clostridiaceae</taxon>
        <taxon>Clostridium</taxon>
    </lineage>
</organism>
<dbReference type="RefSeq" id="WP_003488092.1">
    <property type="nucleotide sequence ID" value="NZ_JXSU01000009.1"/>
</dbReference>
<dbReference type="InterPro" id="IPR036291">
    <property type="entry name" value="NAD(P)-bd_dom_sf"/>
</dbReference>
<dbReference type="SUPFAM" id="SSF51735">
    <property type="entry name" value="NAD(P)-binding Rossmann-fold domains"/>
    <property type="match status" value="1"/>
</dbReference>
<dbReference type="EMBL" id="JXSU01000009">
    <property type="protein sequence ID" value="KIS21895.1"/>
    <property type="molecule type" value="Genomic_DNA"/>
</dbReference>
<sequence length="124" mass="13963">MKAYDFLNYKNWAVAGSVLSEDKYAYKIFNRLKEKGYNVVGIKPGVEQRDVFNNIRDIPYNIDVLDLCINPIKGLDIVKEAAKLGINKILIQPGAESNEIINFCRENNINAIEGCALVELSKLV</sequence>
<dbReference type="Gene3D" id="3.40.50.720">
    <property type="entry name" value="NAD(P)-binding Rossmann-like Domain"/>
    <property type="match status" value="1"/>
</dbReference>
<accession>A0A0D1BNQ3</accession>
<feature type="domain" description="CoA-binding" evidence="1">
    <location>
        <begin position="6"/>
        <end position="95"/>
    </location>
</feature>
<reference evidence="2 3" key="1">
    <citation type="submission" date="2014-06" db="EMBL/GenBank/DDBJ databases">
        <title>Genome characterization of distinct group I Clostridium botulinum lineages.</title>
        <authorList>
            <person name="Giordani F."/>
            <person name="Anselmo A."/>
            <person name="Fillo S."/>
            <person name="Palozzi A.M."/>
            <person name="Fortunato A."/>
            <person name="Gentile B."/>
            <person name="Ciammaruconi A."/>
            <person name="Anniballi F."/>
            <person name="De Medici D."/>
            <person name="Lista F."/>
        </authorList>
    </citation>
    <scope>NUCLEOTIDE SEQUENCE [LARGE SCALE GENOMIC DNA]</scope>
    <source>
        <strain evidence="2 3">B2 450</strain>
    </source>
</reference>
<dbReference type="PATRIC" id="fig|1379739.3.peg.4155"/>
<dbReference type="Proteomes" id="UP000032250">
    <property type="component" value="Unassembled WGS sequence"/>
</dbReference>
<dbReference type="Pfam" id="PF13380">
    <property type="entry name" value="CoA_binding_2"/>
    <property type="match status" value="1"/>
</dbReference>
<dbReference type="HOGENOM" id="CLU_112567_1_2_9"/>
<dbReference type="OrthoDB" id="9804695at2"/>
<dbReference type="InterPro" id="IPR003781">
    <property type="entry name" value="CoA-bd"/>
</dbReference>
<comment type="caution">
    <text evidence="2">The sequence shown here is derived from an EMBL/GenBank/DDBJ whole genome shotgun (WGS) entry which is preliminary data.</text>
</comment>
<dbReference type="PANTHER" id="PTHR33303">
    <property type="entry name" value="CYTOPLASMIC PROTEIN-RELATED"/>
    <property type="match status" value="1"/>
</dbReference>
<name>A0A0D1BNQ3_CLOBO</name>
<evidence type="ECO:0000259" key="1">
    <source>
        <dbReference type="SMART" id="SM00881"/>
    </source>
</evidence>
<evidence type="ECO:0000313" key="3">
    <source>
        <dbReference type="Proteomes" id="UP000032250"/>
    </source>
</evidence>
<proteinExistence type="predicted"/>
<dbReference type="AlphaFoldDB" id="A0A0D1BNQ3"/>
<gene>
    <name evidence="2" type="ORF">N495_18995</name>
</gene>
<dbReference type="SMART" id="SM00881">
    <property type="entry name" value="CoA_binding"/>
    <property type="match status" value="1"/>
</dbReference>